<protein>
    <submittedName>
        <fullName evidence="8">Chromate transporter</fullName>
    </submittedName>
</protein>
<keyword evidence="4 7" id="KW-0812">Transmembrane</keyword>
<dbReference type="NCBIfam" id="TIGR00937">
    <property type="entry name" value="2A51"/>
    <property type="match status" value="1"/>
</dbReference>
<keyword evidence="5 7" id="KW-1133">Transmembrane helix</keyword>
<evidence type="ECO:0000256" key="6">
    <source>
        <dbReference type="ARBA" id="ARBA00023136"/>
    </source>
</evidence>
<evidence type="ECO:0000256" key="7">
    <source>
        <dbReference type="SAM" id="Phobius"/>
    </source>
</evidence>
<dbReference type="GO" id="GO:0015109">
    <property type="term" value="F:chromate transmembrane transporter activity"/>
    <property type="evidence" value="ECO:0007669"/>
    <property type="project" value="InterPro"/>
</dbReference>
<dbReference type="Proteomes" id="UP000579281">
    <property type="component" value="Unassembled WGS sequence"/>
</dbReference>
<keyword evidence="9" id="KW-1185">Reference proteome</keyword>
<feature type="transmembrane region" description="Helical" evidence="7">
    <location>
        <begin position="74"/>
        <end position="96"/>
    </location>
</feature>
<dbReference type="InterPro" id="IPR003370">
    <property type="entry name" value="Chromate_transpt"/>
</dbReference>
<feature type="transmembrane region" description="Helical" evidence="7">
    <location>
        <begin position="155"/>
        <end position="173"/>
    </location>
</feature>
<evidence type="ECO:0000256" key="1">
    <source>
        <dbReference type="ARBA" id="ARBA00004651"/>
    </source>
</evidence>
<gene>
    <name evidence="8" type="ORF">HNQ80_005170</name>
</gene>
<feature type="transmembrane region" description="Helical" evidence="7">
    <location>
        <begin position="322"/>
        <end position="340"/>
    </location>
</feature>
<feature type="transmembrane region" description="Helical" evidence="7">
    <location>
        <begin position="295"/>
        <end position="316"/>
    </location>
</feature>
<name>A0A841L7E3_9FIRM</name>
<proteinExistence type="inferred from homology"/>
<feature type="transmembrane region" description="Helical" evidence="7">
    <location>
        <begin position="7"/>
        <end position="25"/>
    </location>
</feature>
<keyword evidence="6 7" id="KW-0472">Membrane</keyword>
<comment type="similarity">
    <text evidence="2">Belongs to the chromate ion transporter (CHR) (TC 2.A.51) family.</text>
</comment>
<dbReference type="AlphaFoldDB" id="A0A841L7E3"/>
<evidence type="ECO:0000256" key="4">
    <source>
        <dbReference type="ARBA" id="ARBA00022692"/>
    </source>
</evidence>
<dbReference type="GO" id="GO:0005886">
    <property type="term" value="C:plasma membrane"/>
    <property type="evidence" value="ECO:0007669"/>
    <property type="project" value="UniProtKB-SubCell"/>
</dbReference>
<accession>A0A841L7E3</accession>
<feature type="transmembrane region" description="Helical" evidence="7">
    <location>
        <begin position="193"/>
        <end position="218"/>
    </location>
</feature>
<dbReference type="PIRSF" id="PIRSF004810">
    <property type="entry name" value="ChrA"/>
    <property type="match status" value="1"/>
</dbReference>
<dbReference type="PANTHER" id="PTHR33567">
    <property type="entry name" value="CHROMATE ION TRANSPORTER (EUROFUNG)"/>
    <property type="match status" value="1"/>
</dbReference>
<dbReference type="EMBL" id="JACHEN010000061">
    <property type="protein sequence ID" value="MBB6218992.1"/>
    <property type="molecule type" value="Genomic_DNA"/>
</dbReference>
<evidence type="ECO:0000256" key="2">
    <source>
        <dbReference type="ARBA" id="ARBA00005262"/>
    </source>
</evidence>
<reference evidence="8 9" key="1">
    <citation type="submission" date="2020-08" db="EMBL/GenBank/DDBJ databases">
        <title>Genomic Encyclopedia of Type Strains, Phase IV (KMG-IV): sequencing the most valuable type-strain genomes for metagenomic binning, comparative biology and taxonomic classification.</title>
        <authorList>
            <person name="Goeker M."/>
        </authorList>
    </citation>
    <scope>NUCLEOTIDE SEQUENCE [LARGE SCALE GENOMIC DNA]</scope>
    <source>
        <strain evidence="8 9">DSM 103526</strain>
    </source>
</reference>
<sequence>MREIISYFLKIGLLGFGGPMAHIAMMDEELVEKRKWTSKEQFMEGLAVCQILPGPASTQLGIYLGYLRGGLMGGILAGFCFILPAFILITALSYFYFKYGAVPQIQGVLYGINALVIALITNSLLKMGKSSIKDRVGSIIMVLSAAAIYGLKMNLLAVLIIGGLVGILVYYQWPKSKKTYMTLLPLALVEPTIGKLFTFFLKVGSFIYGGGLVIIPFIEQEVVGKLGWLTQQEFLAGISFGQVTPGPVVITSAFIGYKVFGVLGAAVAALGIFIPSFAFILIATPYLGKIREIPWVKGFLTGINAAVIGAILASVLQLIPSAIIDVWTLLIAGAGFIALWKYKVNSFYAIAASAILGLGIQYFI</sequence>
<feature type="transmembrane region" description="Helical" evidence="7">
    <location>
        <begin position="108"/>
        <end position="125"/>
    </location>
</feature>
<dbReference type="RefSeq" id="WP_184313976.1">
    <property type="nucleotide sequence ID" value="NZ_JACHEN010000061.1"/>
</dbReference>
<dbReference type="Pfam" id="PF02417">
    <property type="entry name" value="Chromate_transp"/>
    <property type="match status" value="2"/>
</dbReference>
<organism evidence="8 9">
    <name type="scientific">Anaerosolibacter carboniphilus</name>
    <dbReference type="NCBI Taxonomy" id="1417629"/>
    <lineage>
        <taxon>Bacteria</taxon>
        <taxon>Bacillati</taxon>
        <taxon>Bacillota</taxon>
        <taxon>Clostridia</taxon>
        <taxon>Peptostreptococcales</taxon>
        <taxon>Thermotaleaceae</taxon>
        <taxon>Anaerosolibacter</taxon>
    </lineage>
</organism>
<dbReference type="PANTHER" id="PTHR33567:SF3">
    <property type="entry name" value="CHROMATE ION TRANSPORTER (EUROFUNG)"/>
    <property type="match status" value="1"/>
</dbReference>
<comment type="caution">
    <text evidence="8">The sequence shown here is derived from an EMBL/GenBank/DDBJ whole genome shotgun (WGS) entry which is preliminary data.</text>
</comment>
<evidence type="ECO:0000256" key="5">
    <source>
        <dbReference type="ARBA" id="ARBA00022989"/>
    </source>
</evidence>
<keyword evidence="3" id="KW-1003">Cell membrane</keyword>
<evidence type="ECO:0000256" key="3">
    <source>
        <dbReference type="ARBA" id="ARBA00022475"/>
    </source>
</evidence>
<feature type="transmembrane region" description="Helical" evidence="7">
    <location>
        <begin position="259"/>
        <end position="283"/>
    </location>
</feature>
<evidence type="ECO:0000313" key="9">
    <source>
        <dbReference type="Proteomes" id="UP000579281"/>
    </source>
</evidence>
<dbReference type="InterPro" id="IPR014047">
    <property type="entry name" value="Chr_Tranpt_l_chain"/>
</dbReference>
<feature type="transmembrane region" description="Helical" evidence="7">
    <location>
        <begin position="347"/>
        <end position="363"/>
    </location>
</feature>
<evidence type="ECO:0000313" key="8">
    <source>
        <dbReference type="EMBL" id="MBB6218992.1"/>
    </source>
</evidence>
<comment type="subcellular location">
    <subcellularLocation>
        <location evidence="1">Cell membrane</location>
        <topology evidence="1">Multi-pass membrane protein</topology>
    </subcellularLocation>
</comment>